<feature type="compositionally biased region" description="Low complexity" evidence="1">
    <location>
        <begin position="49"/>
        <end position="59"/>
    </location>
</feature>
<proteinExistence type="predicted"/>
<feature type="compositionally biased region" description="Basic and acidic residues" evidence="1">
    <location>
        <begin position="96"/>
        <end position="106"/>
    </location>
</feature>
<name>A0A7I9XG66_9MYCO</name>
<feature type="compositionally biased region" description="Low complexity" evidence="1">
    <location>
        <begin position="73"/>
        <end position="90"/>
    </location>
</feature>
<dbReference type="AlphaFoldDB" id="A0A7I9XG66"/>
<protein>
    <submittedName>
        <fullName evidence="2">Uncharacterized protein</fullName>
    </submittedName>
</protein>
<feature type="region of interest" description="Disordered" evidence="1">
    <location>
        <begin position="49"/>
        <end position="116"/>
    </location>
</feature>
<sequence>MNSDSAVPVKPCGCKYMMSAALTYPSDGNGIPLPPITNAVPPLAAAATSSEAASWTSSAPVTAEDAAAEGDVAPLTPTTTASATKTLMAARTARRWRGDPAPRKPDIAVVSAMETP</sequence>
<dbReference type="Proteomes" id="UP000465263">
    <property type="component" value="Unassembled WGS sequence"/>
</dbReference>
<evidence type="ECO:0000313" key="2">
    <source>
        <dbReference type="EMBL" id="GFG68952.1"/>
    </source>
</evidence>
<comment type="caution">
    <text evidence="2">The sequence shown here is derived from an EMBL/GenBank/DDBJ whole genome shotgun (WGS) entry which is preliminary data.</text>
</comment>
<gene>
    <name evidence="2" type="ORF">MSEN_06720</name>
</gene>
<evidence type="ECO:0000313" key="3">
    <source>
        <dbReference type="Proteomes" id="UP000465263"/>
    </source>
</evidence>
<reference evidence="2 3" key="1">
    <citation type="journal article" date="2019" name="Emerg. Microbes Infect.">
        <title>Comprehensive subspecies identification of 175 nontuberculous mycobacteria species based on 7547 genomic profiles.</title>
        <authorList>
            <person name="Matsumoto Y."/>
            <person name="Kinjo T."/>
            <person name="Motooka D."/>
            <person name="Nabeya D."/>
            <person name="Jung N."/>
            <person name="Uechi K."/>
            <person name="Horii T."/>
            <person name="Iida T."/>
            <person name="Fujita J."/>
            <person name="Nakamura S."/>
        </authorList>
    </citation>
    <scope>NUCLEOTIDE SEQUENCE [LARGE SCALE GENOMIC DNA]</scope>
    <source>
        <strain evidence="2 3">JCM 16017</strain>
    </source>
</reference>
<keyword evidence="3" id="KW-1185">Reference proteome</keyword>
<organism evidence="2 3">
    <name type="scientific">Mycolicibacter senuensis</name>
    <dbReference type="NCBI Taxonomy" id="386913"/>
    <lineage>
        <taxon>Bacteria</taxon>
        <taxon>Bacillati</taxon>
        <taxon>Actinomycetota</taxon>
        <taxon>Actinomycetes</taxon>
        <taxon>Mycobacteriales</taxon>
        <taxon>Mycobacteriaceae</taxon>
        <taxon>Mycolicibacter</taxon>
    </lineage>
</organism>
<dbReference type="EMBL" id="BLKV01000001">
    <property type="protein sequence ID" value="GFG68952.1"/>
    <property type="molecule type" value="Genomic_DNA"/>
</dbReference>
<accession>A0A7I9XG66</accession>
<evidence type="ECO:0000256" key="1">
    <source>
        <dbReference type="SAM" id="MobiDB-lite"/>
    </source>
</evidence>